<keyword evidence="7" id="KW-1185">Reference proteome</keyword>
<protein>
    <recommendedName>
        <fullName evidence="5">Peptidase A1 domain-containing protein</fullName>
    </recommendedName>
</protein>
<dbReference type="PROSITE" id="PS51767">
    <property type="entry name" value="PEPTIDASE_A1"/>
    <property type="match status" value="1"/>
</dbReference>
<keyword evidence="4" id="KW-0732">Signal</keyword>
<dbReference type="PANTHER" id="PTHR47967">
    <property type="entry name" value="OS07G0603500 PROTEIN-RELATED"/>
    <property type="match status" value="1"/>
</dbReference>
<dbReference type="EMBL" id="JACEFO010002429">
    <property type="protein sequence ID" value="KAF8660789.1"/>
    <property type="molecule type" value="Genomic_DNA"/>
</dbReference>
<dbReference type="InterPro" id="IPR032861">
    <property type="entry name" value="TAXi_N"/>
</dbReference>
<dbReference type="InterPro" id="IPR032799">
    <property type="entry name" value="TAXi_C"/>
</dbReference>
<feature type="domain" description="Peptidase A1" evidence="5">
    <location>
        <begin position="108"/>
        <end position="443"/>
    </location>
</feature>
<dbReference type="Proteomes" id="UP000636709">
    <property type="component" value="Unassembled WGS sequence"/>
</dbReference>
<sequence>MEMKPAISVVAIMVIAQLAHNLSHTVATISHPTTTTTPNASLAGFSLELLAADPEALGHAVVRRGSDGFLHLQSFRTNLDRANSSAANAAAIATPRPDMMLNRPLLSAYITVGTGRGTQVYLFKVDPSSTMTWMQCKGCNPHSPQEGPLFDTAASPTFHNVLGSDPYCQPPFRSVLSGQACAFQVTGPGSMSVEGYLGHDQLIHDGNVHQLVHFGCAHKAIHFQNINRFAGVIGVANLARGLTRFSYCLFADGEATRQGFLRFGTDVPPNLHYRSTRILPVHGAHESGHYVSLVGVSVGVRRLGEIRPETFAHHEDGQGGCVIDLDTPLMVLAQEAYDVVEEAVWSDLRRHGAERVKRPGYGLCVRASEVVMRRHLPSMSLHFAEEEAVLVVSPEQLFFMVDDEQVRVACLAVMPGRRTVIGALQQVDTRFIFDLKDSKLSFAPESCIQDSVEAA</sequence>
<evidence type="ECO:0000259" key="5">
    <source>
        <dbReference type="PROSITE" id="PS51767"/>
    </source>
</evidence>
<keyword evidence="3" id="KW-0378">Hydrolase</keyword>
<evidence type="ECO:0000313" key="6">
    <source>
        <dbReference type="EMBL" id="KAF8660789.1"/>
    </source>
</evidence>
<evidence type="ECO:0000256" key="3">
    <source>
        <dbReference type="ARBA" id="ARBA00022801"/>
    </source>
</evidence>
<dbReference type="InterPro" id="IPR021109">
    <property type="entry name" value="Peptidase_aspartic_dom_sf"/>
</dbReference>
<dbReference type="AlphaFoldDB" id="A0A835AE05"/>
<feature type="signal peptide" evidence="4">
    <location>
        <begin position="1"/>
        <end position="21"/>
    </location>
</feature>
<reference evidence="6" key="1">
    <citation type="submission" date="2020-07" db="EMBL/GenBank/DDBJ databases">
        <title>Genome sequence and genetic diversity analysis of an under-domesticated orphan crop, white fonio (Digitaria exilis).</title>
        <authorList>
            <person name="Bennetzen J.L."/>
            <person name="Chen S."/>
            <person name="Ma X."/>
            <person name="Wang X."/>
            <person name="Yssel A.E.J."/>
            <person name="Chaluvadi S.R."/>
            <person name="Johnson M."/>
            <person name="Gangashetty P."/>
            <person name="Hamidou F."/>
            <person name="Sanogo M.D."/>
            <person name="Zwaenepoel A."/>
            <person name="Wallace J."/>
            <person name="Van De Peer Y."/>
            <person name="Van Deynze A."/>
        </authorList>
    </citation>
    <scope>NUCLEOTIDE SEQUENCE</scope>
    <source>
        <tissue evidence="6">Leaves</tissue>
    </source>
</reference>
<evidence type="ECO:0000256" key="2">
    <source>
        <dbReference type="ARBA" id="ARBA00022670"/>
    </source>
</evidence>
<dbReference type="InterPro" id="IPR051708">
    <property type="entry name" value="Plant_Aspart_Prot_A1"/>
</dbReference>
<keyword evidence="2" id="KW-0645">Protease</keyword>
<dbReference type="Gene3D" id="2.40.70.10">
    <property type="entry name" value="Acid Proteases"/>
    <property type="match status" value="2"/>
</dbReference>
<comment type="similarity">
    <text evidence="1">Belongs to the peptidase A1 family.</text>
</comment>
<evidence type="ECO:0000256" key="4">
    <source>
        <dbReference type="SAM" id="SignalP"/>
    </source>
</evidence>
<dbReference type="GO" id="GO:0005576">
    <property type="term" value="C:extracellular region"/>
    <property type="evidence" value="ECO:0007669"/>
    <property type="project" value="TreeGrafter"/>
</dbReference>
<proteinExistence type="inferred from homology"/>
<dbReference type="GO" id="GO:0006508">
    <property type="term" value="P:proteolysis"/>
    <property type="evidence" value="ECO:0007669"/>
    <property type="project" value="UniProtKB-KW"/>
</dbReference>
<accession>A0A835AE05</accession>
<organism evidence="6 7">
    <name type="scientific">Digitaria exilis</name>
    <dbReference type="NCBI Taxonomy" id="1010633"/>
    <lineage>
        <taxon>Eukaryota</taxon>
        <taxon>Viridiplantae</taxon>
        <taxon>Streptophyta</taxon>
        <taxon>Embryophyta</taxon>
        <taxon>Tracheophyta</taxon>
        <taxon>Spermatophyta</taxon>
        <taxon>Magnoliopsida</taxon>
        <taxon>Liliopsida</taxon>
        <taxon>Poales</taxon>
        <taxon>Poaceae</taxon>
        <taxon>PACMAD clade</taxon>
        <taxon>Panicoideae</taxon>
        <taxon>Panicodae</taxon>
        <taxon>Paniceae</taxon>
        <taxon>Anthephorinae</taxon>
        <taxon>Digitaria</taxon>
    </lineage>
</organism>
<comment type="caution">
    <text evidence="6">The sequence shown here is derived from an EMBL/GenBank/DDBJ whole genome shotgun (WGS) entry which is preliminary data.</text>
</comment>
<feature type="chain" id="PRO_5033004384" description="Peptidase A1 domain-containing protein" evidence="4">
    <location>
        <begin position="22"/>
        <end position="455"/>
    </location>
</feature>
<evidence type="ECO:0000256" key="1">
    <source>
        <dbReference type="ARBA" id="ARBA00007447"/>
    </source>
</evidence>
<dbReference type="Pfam" id="PF14543">
    <property type="entry name" value="TAXi_N"/>
    <property type="match status" value="1"/>
</dbReference>
<name>A0A835AE05_9POAL</name>
<dbReference type="GO" id="GO:0008233">
    <property type="term" value="F:peptidase activity"/>
    <property type="evidence" value="ECO:0007669"/>
    <property type="project" value="UniProtKB-KW"/>
</dbReference>
<evidence type="ECO:0000313" key="7">
    <source>
        <dbReference type="Proteomes" id="UP000636709"/>
    </source>
</evidence>
<dbReference type="InterPro" id="IPR033121">
    <property type="entry name" value="PEPTIDASE_A1"/>
</dbReference>
<dbReference type="PANTHER" id="PTHR47967:SF117">
    <property type="entry name" value="PEPTIDASE A1 DOMAIN-CONTAINING PROTEIN"/>
    <property type="match status" value="1"/>
</dbReference>
<dbReference type="Pfam" id="PF14541">
    <property type="entry name" value="TAXi_C"/>
    <property type="match status" value="1"/>
</dbReference>
<dbReference type="OrthoDB" id="607201at2759"/>
<gene>
    <name evidence="6" type="ORF">HU200_057375</name>
</gene>
<dbReference type="SUPFAM" id="SSF50630">
    <property type="entry name" value="Acid proteases"/>
    <property type="match status" value="1"/>
</dbReference>